<dbReference type="NCBIfam" id="NF005589">
    <property type="entry name" value="PRK07314.1"/>
    <property type="match status" value="1"/>
</dbReference>
<sequence length="413" mass="42758">MPALSRSRPAPRHRVVVTGMGALTPLGATVKDTWAAVMNGESGITKLDTDWAADLPVKIAGILPTDPADVIGRVAARRLDRSQQIAVAASRAAWADAGAPPVEPERLAAVIGSGVGGAQTLLDQHDLLHTDGRSKVSPYTVPRLMPNGAAGAVSILMGARAGAHAPTSACASGAEALVWGSLLIAQGMADVVIAGGTDACIAPISVTAFDRIRALSRLNDEPERASRPFDQDRDGFVMAEGAGVVVLEREDHARARGARIHAVLAGSGVTADATSPTNPDIDGQVRAIHQALANADLRPRDIEHVNAHATGTPLGDCVEAQALARAIGTHPAITATKSYTGHLLGAAGAVEAIMTILAMQQGIVPRIRNLNHVDDRIDLDLVQEAHRATTPHAALSSSFGFGGHNVILALTRE</sequence>
<comment type="caution">
    <text evidence="5">The sequence shown here is derived from an EMBL/GenBank/DDBJ whole genome shotgun (WGS) entry which is preliminary data.</text>
</comment>
<dbReference type="GO" id="GO:0005829">
    <property type="term" value="C:cytosol"/>
    <property type="evidence" value="ECO:0007669"/>
    <property type="project" value="TreeGrafter"/>
</dbReference>
<dbReference type="PANTHER" id="PTHR11712">
    <property type="entry name" value="POLYKETIDE SYNTHASE-RELATED"/>
    <property type="match status" value="1"/>
</dbReference>
<dbReference type="SUPFAM" id="SSF53901">
    <property type="entry name" value="Thiolase-like"/>
    <property type="match status" value="2"/>
</dbReference>
<keyword evidence="6" id="KW-1185">Reference proteome</keyword>
<dbReference type="GO" id="GO:0006633">
    <property type="term" value="P:fatty acid biosynthetic process"/>
    <property type="evidence" value="ECO:0007669"/>
    <property type="project" value="TreeGrafter"/>
</dbReference>
<dbReference type="Proteomes" id="UP000305906">
    <property type="component" value="Unassembled WGS sequence"/>
</dbReference>
<comment type="similarity">
    <text evidence="1 3">Belongs to the thiolase-like superfamily. Beta-ketoacyl-ACP synthases family.</text>
</comment>
<evidence type="ECO:0000256" key="1">
    <source>
        <dbReference type="ARBA" id="ARBA00008467"/>
    </source>
</evidence>
<evidence type="ECO:0000259" key="4">
    <source>
        <dbReference type="PROSITE" id="PS52004"/>
    </source>
</evidence>
<reference evidence="5 6" key="1">
    <citation type="submission" date="2019-05" db="EMBL/GenBank/DDBJ databases">
        <title>Streptomyces sp. NEAU-C151, a novel actinomycete isolated from soil.</title>
        <authorList>
            <person name="Han L."/>
            <person name="Jiang H."/>
        </authorList>
    </citation>
    <scope>NUCLEOTIDE SEQUENCE [LARGE SCALE GENOMIC DNA]</scope>
    <source>
        <strain evidence="5 6">NEAU-C151</strain>
    </source>
</reference>
<organism evidence="5 6">
    <name type="scientific">Streptomyces montanus</name>
    <dbReference type="NCBI Taxonomy" id="2580423"/>
    <lineage>
        <taxon>Bacteria</taxon>
        <taxon>Bacillati</taxon>
        <taxon>Actinomycetota</taxon>
        <taxon>Actinomycetes</taxon>
        <taxon>Kitasatosporales</taxon>
        <taxon>Streptomycetaceae</taxon>
        <taxon>Streptomyces</taxon>
    </lineage>
</organism>
<dbReference type="RefSeq" id="WP_138045001.1">
    <property type="nucleotide sequence ID" value="NZ_VBZC01000010.1"/>
</dbReference>
<dbReference type="AlphaFoldDB" id="A0A5R9FQC3"/>
<dbReference type="PANTHER" id="PTHR11712:SF336">
    <property type="entry name" value="3-OXOACYL-[ACYL-CARRIER-PROTEIN] SYNTHASE, MITOCHONDRIAL"/>
    <property type="match status" value="1"/>
</dbReference>
<evidence type="ECO:0000313" key="6">
    <source>
        <dbReference type="Proteomes" id="UP000305906"/>
    </source>
</evidence>
<proteinExistence type="inferred from homology"/>
<name>A0A5R9FQC3_9ACTN</name>
<dbReference type="InterPro" id="IPR014030">
    <property type="entry name" value="Ketoacyl_synth_N"/>
</dbReference>
<dbReference type="PROSITE" id="PS52004">
    <property type="entry name" value="KS3_2"/>
    <property type="match status" value="1"/>
</dbReference>
<protein>
    <submittedName>
        <fullName evidence="5">Beta-ketoacyl-[acyl-carrier-protein] synthase family protein</fullName>
    </submittedName>
</protein>
<dbReference type="InterPro" id="IPR016039">
    <property type="entry name" value="Thiolase-like"/>
</dbReference>
<dbReference type="Pfam" id="PF00109">
    <property type="entry name" value="ketoacyl-synt"/>
    <property type="match status" value="1"/>
</dbReference>
<dbReference type="SMART" id="SM00825">
    <property type="entry name" value="PKS_KS"/>
    <property type="match status" value="1"/>
</dbReference>
<dbReference type="InterPro" id="IPR014031">
    <property type="entry name" value="Ketoacyl_synth_C"/>
</dbReference>
<dbReference type="InterPro" id="IPR000794">
    <property type="entry name" value="Beta-ketoacyl_synthase"/>
</dbReference>
<feature type="domain" description="Ketosynthase family 3 (KS3)" evidence="4">
    <location>
        <begin position="12"/>
        <end position="412"/>
    </location>
</feature>
<keyword evidence="2 3" id="KW-0808">Transferase</keyword>
<dbReference type="GO" id="GO:0004315">
    <property type="term" value="F:3-oxoacyl-[acyl-carrier-protein] synthase activity"/>
    <property type="evidence" value="ECO:0007669"/>
    <property type="project" value="TreeGrafter"/>
</dbReference>
<dbReference type="FunFam" id="3.40.47.10:FF:000018">
    <property type="entry name" value="3-oxoacyl-[acyl-carrier-protein] synthase 2"/>
    <property type="match status" value="1"/>
</dbReference>
<dbReference type="Pfam" id="PF02801">
    <property type="entry name" value="Ketoacyl-synt_C"/>
    <property type="match status" value="1"/>
</dbReference>
<dbReference type="Gene3D" id="3.40.47.10">
    <property type="match status" value="1"/>
</dbReference>
<evidence type="ECO:0000256" key="2">
    <source>
        <dbReference type="ARBA" id="ARBA00022679"/>
    </source>
</evidence>
<dbReference type="CDD" id="cd00834">
    <property type="entry name" value="KAS_I_II"/>
    <property type="match status" value="1"/>
</dbReference>
<evidence type="ECO:0000313" key="5">
    <source>
        <dbReference type="EMBL" id="TLS46127.1"/>
    </source>
</evidence>
<evidence type="ECO:0000256" key="3">
    <source>
        <dbReference type="RuleBase" id="RU003694"/>
    </source>
</evidence>
<gene>
    <name evidence="5" type="ORF">FE633_11335</name>
</gene>
<dbReference type="EMBL" id="VBZC01000010">
    <property type="protein sequence ID" value="TLS46127.1"/>
    <property type="molecule type" value="Genomic_DNA"/>
</dbReference>
<accession>A0A5R9FQC3</accession>
<dbReference type="InterPro" id="IPR020841">
    <property type="entry name" value="PKS_Beta-ketoAc_synthase_dom"/>
</dbReference>